<sequence>MIVKSDLDTIFWQSLPRPRGADAAGLLMRELELHPPAEEWNKRNLSGGPWSSMDEYLEETSMNNHIVKELWPRKRRFAERDAACGLRTAVGMGSFTSFLGSRRDVITAAWRAAFHGVWHKCMRCGRQTASFAPSSSADSQAIVNHSRDSWWAARWLYACPMCGGHWFRIV</sequence>
<protein>
    <submittedName>
        <fullName evidence="1">Uncharacterized protein</fullName>
    </submittedName>
</protein>
<dbReference type="Proteomes" id="UP001162992">
    <property type="component" value="Chromosome 3"/>
</dbReference>
<comment type="caution">
    <text evidence="1">The sequence shown here is derived from an EMBL/GenBank/DDBJ whole genome shotgun (WGS) entry which is preliminary data.</text>
</comment>
<name>A0ACC2E8U0_DIPCM</name>
<keyword evidence="2" id="KW-1185">Reference proteome</keyword>
<organism evidence="1 2">
    <name type="scientific">Diphasiastrum complanatum</name>
    <name type="common">Issler's clubmoss</name>
    <name type="synonym">Lycopodium complanatum</name>
    <dbReference type="NCBI Taxonomy" id="34168"/>
    <lineage>
        <taxon>Eukaryota</taxon>
        <taxon>Viridiplantae</taxon>
        <taxon>Streptophyta</taxon>
        <taxon>Embryophyta</taxon>
        <taxon>Tracheophyta</taxon>
        <taxon>Lycopodiopsida</taxon>
        <taxon>Lycopodiales</taxon>
        <taxon>Lycopodiaceae</taxon>
        <taxon>Lycopodioideae</taxon>
        <taxon>Diphasiastrum</taxon>
    </lineage>
</organism>
<proteinExistence type="predicted"/>
<dbReference type="EMBL" id="CM055094">
    <property type="protein sequence ID" value="KAJ7562906.1"/>
    <property type="molecule type" value="Genomic_DNA"/>
</dbReference>
<gene>
    <name evidence="1" type="ORF">O6H91_03G088500</name>
</gene>
<evidence type="ECO:0000313" key="2">
    <source>
        <dbReference type="Proteomes" id="UP001162992"/>
    </source>
</evidence>
<evidence type="ECO:0000313" key="1">
    <source>
        <dbReference type="EMBL" id="KAJ7562906.1"/>
    </source>
</evidence>
<reference evidence="2" key="1">
    <citation type="journal article" date="2024" name="Proc. Natl. Acad. Sci. U.S.A.">
        <title>Extraordinary preservation of gene collinearity over three hundred million years revealed in homosporous lycophytes.</title>
        <authorList>
            <person name="Li C."/>
            <person name="Wickell D."/>
            <person name="Kuo L.Y."/>
            <person name="Chen X."/>
            <person name="Nie B."/>
            <person name="Liao X."/>
            <person name="Peng D."/>
            <person name="Ji J."/>
            <person name="Jenkins J."/>
            <person name="Williams M."/>
            <person name="Shu S."/>
            <person name="Plott C."/>
            <person name="Barry K."/>
            <person name="Rajasekar S."/>
            <person name="Grimwood J."/>
            <person name="Han X."/>
            <person name="Sun S."/>
            <person name="Hou Z."/>
            <person name="He W."/>
            <person name="Dai G."/>
            <person name="Sun C."/>
            <person name="Schmutz J."/>
            <person name="Leebens-Mack J.H."/>
            <person name="Li F.W."/>
            <person name="Wang L."/>
        </authorList>
    </citation>
    <scope>NUCLEOTIDE SEQUENCE [LARGE SCALE GENOMIC DNA]</scope>
    <source>
        <strain evidence="2">cv. PW_Plant_1</strain>
    </source>
</reference>
<accession>A0ACC2E8U0</accession>